<dbReference type="InterPro" id="IPR014645">
    <property type="entry name" value="TOM1"/>
</dbReference>
<dbReference type="GO" id="GO:0035091">
    <property type="term" value="F:phosphatidylinositol binding"/>
    <property type="evidence" value="ECO:0007669"/>
    <property type="project" value="InterPro"/>
</dbReference>
<feature type="region of interest" description="Disordered" evidence="6">
    <location>
        <begin position="409"/>
        <end position="526"/>
    </location>
</feature>
<evidence type="ECO:0000256" key="3">
    <source>
        <dbReference type="ARBA" id="ARBA00022448"/>
    </source>
</evidence>
<dbReference type="InterPro" id="IPR004152">
    <property type="entry name" value="GAT_dom"/>
</dbReference>
<dbReference type="Gene3D" id="1.25.40.90">
    <property type="match status" value="1"/>
</dbReference>
<feature type="compositionally biased region" description="Polar residues" evidence="6">
    <location>
        <begin position="472"/>
        <end position="481"/>
    </location>
</feature>
<dbReference type="FunFam" id="1.25.40.90:FF:000028">
    <property type="entry name" value="TOM1-like protein 2"/>
    <property type="match status" value="1"/>
</dbReference>
<dbReference type="GO" id="GO:0005737">
    <property type="term" value="C:cytoplasm"/>
    <property type="evidence" value="ECO:0007669"/>
    <property type="project" value="UniProtKB-ARBA"/>
</dbReference>
<dbReference type="InterPro" id="IPR044836">
    <property type="entry name" value="TOL_plant"/>
</dbReference>
<dbReference type="Pfam" id="PF03127">
    <property type="entry name" value="GAT"/>
    <property type="match status" value="1"/>
</dbReference>
<sequence>MANAAAVAERATSDMLIGPDWAVNIELCDIINMEPGQAKDALKIVKKKLGNKSPKIQILALFVLETLSKNCGENMFQQIAERDILHEMVKIVKKKPDLNVREKILVLIDTWQEALGGPRGRFPQFYAAYNELKAAGVEFPPREENSVPLFTPPQTHPVVRPTSPYEEAAVQASLESDASGLSLPEIQNAEGLADVLMEMLTALSPNDPQGLKDEIIVDLVDQCRSYQKRVMVLVNNTADEDLLCKGLALNDNLQRVLRRHDDIAQGTPAGSAVNMGTPVAPLMNVNHEDDESEDDFAQLARRDRILEIDMRLTSPALCGNCCFINVNGNDMIPDHQGIHKDWPVSQQLSRASLCRSDLFFLLHRLQQDQLAWILAWLIISVVMSMRQNGPQENQDRQILLFPTHASNQTTIAPPSPKLSSSPPDDFINPTASMFAPKPTHDEPAPSSKSADQLPPAPWEVPAAGNIPPPPSRYNQRQQFFEQQHGHGVGPSRSSSGSGSSYDSLVGQTQNLSIKPPAASTQEKPEDALFRDLVDFAKAKSSSPKPNRSF</sequence>
<evidence type="ECO:0000256" key="4">
    <source>
        <dbReference type="ARBA" id="ARBA00022927"/>
    </source>
</evidence>
<feature type="domain" description="VHS" evidence="7">
    <location>
        <begin position="11"/>
        <end position="140"/>
    </location>
</feature>
<evidence type="ECO:0000256" key="5">
    <source>
        <dbReference type="ARBA" id="ARBA00023136"/>
    </source>
</evidence>
<organism evidence="9">
    <name type="scientific">Sesamum calycinum</name>
    <dbReference type="NCBI Taxonomy" id="2727403"/>
    <lineage>
        <taxon>Eukaryota</taxon>
        <taxon>Viridiplantae</taxon>
        <taxon>Streptophyta</taxon>
        <taxon>Embryophyta</taxon>
        <taxon>Tracheophyta</taxon>
        <taxon>Spermatophyta</taxon>
        <taxon>Magnoliopsida</taxon>
        <taxon>eudicotyledons</taxon>
        <taxon>Gunneridae</taxon>
        <taxon>Pentapetalae</taxon>
        <taxon>asterids</taxon>
        <taxon>lamiids</taxon>
        <taxon>Lamiales</taxon>
        <taxon>Pedaliaceae</taxon>
        <taxon>Sesamum</taxon>
    </lineage>
</organism>
<dbReference type="Pfam" id="PF00790">
    <property type="entry name" value="VHS"/>
    <property type="match status" value="1"/>
</dbReference>
<dbReference type="SUPFAM" id="SSF89009">
    <property type="entry name" value="GAT-like domain"/>
    <property type="match status" value="1"/>
</dbReference>
<accession>A0AAW2P9P2</accession>
<dbReference type="CDD" id="cd14231">
    <property type="entry name" value="GAT_GGA-like_plant"/>
    <property type="match status" value="1"/>
</dbReference>
<evidence type="ECO:0000256" key="1">
    <source>
        <dbReference type="ARBA" id="ARBA00004170"/>
    </source>
</evidence>
<keyword evidence="3" id="KW-0813">Transport</keyword>
<evidence type="ECO:0000256" key="6">
    <source>
        <dbReference type="SAM" id="MobiDB-lite"/>
    </source>
</evidence>
<dbReference type="PANTHER" id="PTHR45898">
    <property type="entry name" value="TOM1-LIKE PROTEIN"/>
    <property type="match status" value="1"/>
</dbReference>
<dbReference type="SUPFAM" id="SSF48464">
    <property type="entry name" value="ENTH/VHS domain"/>
    <property type="match status" value="1"/>
</dbReference>
<evidence type="ECO:0000259" key="7">
    <source>
        <dbReference type="PROSITE" id="PS50179"/>
    </source>
</evidence>
<dbReference type="Gene3D" id="1.20.58.160">
    <property type="match status" value="1"/>
</dbReference>
<dbReference type="GO" id="GO:0016020">
    <property type="term" value="C:membrane"/>
    <property type="evidence" value="ECO:0007669"/>
    <property type="project" value="UniProtKB-SubCell"/>
</dbReference>
<evidence type="ECO:0000313" key="9">
    <source>
        <dbReference type="EMBL" id="KAL0351551.1"/>
    </source>
</evidence>
<dbReference type="AlphaFoldDB" id="A0AAW2P9P2"/>
<feature type="compositionally biased region" description="Low complexity" evidence="6">
    <location>
        <begin position="489"/>
        <end position="503"/>
    </location>
</feature>
<feature type="domain" description="GAT" evidence="8">
    <location>
        <begin position="177"/>
        <end position="265"/>
    </location>
</feature>
<evidence type="ECO:0000256" key="2">
    <source>
        <dbReference type="ARBA" id="ARBA00007708"/>
    </source>
</evidence>
<dbReference type="GO" id="GO:0043130">
    <property type="term" value="F:ubiquitin binding"/>
    <property type="evidence" value="ECO:0007669"/>
    <property type="project" value="InterPro"/>
</dbReference>
<keyword evidence="4" id="KW-0653">Protein transport</keyword>
<dbReference type="PROSITE" id="PS50179">
    <property type="entry name" value="VHS"/>
    <property type="match status" value="1"/>
</dbReference>
<dbReference type="PANTHER" id="PTHR45898:SF14">
    <property type="entry name" value="TOM1-LIKE PROTEIN 4"/>
    <property type="match status" value="1"/>
</dbReference>
<dbReference type="EMBL" id="JACGWM010000009">
    <property type="protein sequence ID" value="KAL0351551.1"/>
    <property type="molecule type" value="Genomic_DNA"/>
</dbReference>
<comment type="subcellular location">
    <subcellularLocation>
        <location evidence="1">Membrane</location>
        <topology evidence="1">Peripheral membrane protein</topology>
    </subcellularLocation>
</comment>
<name>A0AAW2P9P2_9LAMI</name>
<reference evidence="9" key="2">
    <citation type="journal article" date="2024" name="Plant">
        <title>Genomic evolution and insights into agronomic trait innovations of Sesamum species.</title>
        <authorList>
            <person name="Miao H."/>
            <person name="Wang L."/>
            <person name="Qu L."/>
            <person name="Liu H."/>
            <person name="Sun Y."/>
            <person name="Le M."/>
            <person name="Wang Q."/>
            <person name="Wei S."/>
            <person name="Zheng Y."/>
            <person name="Lin W."/>
            <person name="Duan Y."/>
            <person name="Cao H."/>
            <person name="Xiong S."/>
            <person name="Wang X."/>
            <person name="Wei L."/>
            <person name="Li C."/>
            <person name="Ma Q."/>
            <person name="Ju M."/>
            <person name="Zhao R."/>
            <person name="Li G."/>
            <person name="Mu C."/>
            <person name="Tian Q."/>
            <person name="Mei H."/>
            <person name="Zhang T."/>
            <person name="Gao T."/>
            <person name="Zhang H."/>
        </authorList>
    </citation>
    <scope>NUCLEOTIDE SEQUENCE</scope>
    <source>
        <strain evidence="9">KEN8</strain>
    </source>
</reference>
<dbReference type="CDD" id="cd03561">
    <property type="entry name" value="VHS"/>
    <property type="match status" value="1"/>
</dbReference>
<protein>
    <submittedName>
        <fullName evidence="9">TOM1-like protein 3</fullName>
    </submittedName>
</protein>
<keyword evidence="5" id="KW-0472">Membrane</keyword>
<dbReference type="GO" id="GO:0043328">
    <property type="term" value="P:protein transport to vacuole involved in ubiquitin-dependent protein catabolic process via the multivesicular body sorting pathway"/>
    <property type="evidence" value="ECO:0007669"/>
    <property type="project" value="InterPro"/>
</dbReference>
<dbReference type="PIRSF" id="PIRSF036948">
    <property type="entry name" value="TOM1"/>
    <property type="match status" value="1"/>
</dbReference>
<proteinExistence type="inferred from homology"/>
<reference evidence="9" key="1">
    <citation type="submission" date="2020-06" db="EMBL/GenBank/DDBJ databases">
        <authorList>
            <person name="Li T."/>
            <person name="Hu X."/>
            <person name="Zhang T."/>
            <person name="Song X."/>
            <person name="Zhang H."/>
            <person name="Dai N."/>
            <person name="Sheng W."/>
            <person name="Hou X."/>
            <person name="Wei L."/>
        </authorList>
    </citation>
    <scope>NUCLEOTIDE SEQUENCE</scope>
    <source>
        <strain evidence="9">KEN8</strain>
        <tissue evidence="9">Leaf</tissue>
    </source>
</reference>
<gene>
    <name evidence="9" type="ORF">Scaly_1543800</name>
</gene>
<dbReference type="InterPro" id="IPR002014">
    <property type="entry name" value="VHS_dom"/>
</dbReference>
<dbReference type="PROSITE" id="PS50909">
    <property type="entry name" value="GAT"/>
    <property type="match status" value="1"/>
</dbReference>
<comment type="similarity">
    <text evidence="2">Belongs to the TOM1 family.</text>
</comment>
<dbReference type="SMART" id="SM00288">
    <property type="entry name" value="VHS"/>
    <property type="match status" value="1"/>
</dbReference>
<comment type="caution">
    <text evidence="9">The sequence shown here is derived from an EMBL/GenBank/DDBJ whole genome shotgun (WGS) entry which is preliminary data.</text>
</comment>
<evidence type="ECO:0000259" key="8">
    <source>
        <dbReference type="PROSITE" id="PS50909"/>
    </source>
</evidence>
<dbReference type="InterPro" id="IPR008942">
    <property type="entry name" value="ENTH_VHS"/>
</dbReference>
<dbReference type="InterPro" id="IPR038425">
    <property type="entry name" value="GAT_sf"/>
</dbReference>